<gene>
    <name evidence="1" type="ORF">ACFFTU_15600</name>
</gene>
<evidence type="ECO:0000313" key="1">
    <source>
        <dbReference type="EMBL" id="MFB9521369.1"/>
    </source>
</evidence>
<organism evidence="1 2">
    <name type="scientific">Streptomyces cremeus</name>
    <dbReference type="NCBI Taxonomy" id="66881"/>
    <lineage>
        <taxon>Bacteria</taxon>
        <taxon>Bacillati</taxon>
        <taxon>Actinomycetota</taxon>
        <taxon>Actinomycetes</taxon>
        <taxon>Kitasatosporales</taxon>
        <taxon>Streptomycetaceae</taxon>
        <taxon>Streptomyces</taxon>
    </lineage>
</organism>
<proteinExistence type="predicted"/>
<comment type="caution">
    <text evidence="1">The sequence shown here is derived from an EMBL/GenBank/DDBJ whole genome shotgun (WGS) entry which is preliminary data.</text>
</comment>
<dbReference type="EMBL" id="JBHMCR010000008">
    <property type="protein sequence ID" value="MFB9521369.1"/>
    <property type="molecule type" value="Genomic_DNA"/>
</dbReference>
<evidence type="ECO:0000313" key="2">
    <source>
        <dbReference type="Proteomes" id="UP001589718"/>
    </source>
</evidence>
<protein>
    <submittedName>
        <fullName evidence="1">Uncharacterized protein</fullName>
    </submittedName>
</protein>
<reference evidence="1 2" key="1">
    <citation type="submission" date="2024-09" db="EMBL/GenBank/DDBJ databases">
        <authorList>
            <person name="Sun Q."/>
            <person name="Mori K."/>
        </authorList>
    </citation>
    <scope>NUCLEOTIDE SEQUENCE [LARGE SCALE GENOMIC DNA]</scope>
    <source>
        <strain evidence="1 2">JCM 4362</strain>
    </source>
</reference>
<name>A0ABV5PE40_STRCM</name>
<dbReference type="Proteomes" id="UP001589718">
    <property type="component" value="Unassembled WGS sequence"/>
</dbReference>
<accession>A0ABV5PE40</accession>
<keyword evidence="2" id="KW-1185">Reference proteome</keyword>
<sequence length="62" mass="6927">MEARPAFGYKAAGGSTDEARMRRVTIKLSAAHARRLLDAREQGASDQQMKEIVADGIREKYF</sequence>
<dbReference type="RefSeq" id="WP_345227126.1">
    <property type="nucleotide sequence ID" value="NZ_BAAAXE010000014.1"/>
</dbReference>